<evidence type="ECO:0000313" key="2">
    <source>
        <dbReference type="WBParaSite" id="ES5_v2.g13131.t1"/>
    </source>
</evidence>
<name>A0AC34F7C0_9BILA</name>
<proteinExistence type="predicted"/>
<reference evidence="2" key="1">
    <citation type="submission" date="2022-11" db="UniProtKB">
        <authorList>
            <consortium name="WormBaseParasite"/>
        </authorList>
    </citation>
    <scope>IDENTIFICATION</scope>
</reference>
<sequence>MEQIFLSVEYNGRRLNVWREDVHNYTRFFVTPLCVLDTSSVKCIQDKYSYENPNVFSFYIQLWDADAAGIVQLALKQKGIEVLPSDIIPLPMQMVRLSLNRNEKLSEITVDDRWRSYQGQPNGILFDLWIRNKDFCTEMVKDAKTDPETFLDRTKLYFEFTMFVGQEASRIINITGSTIMKSEFFAKLSNEYGDKNAGIVYLQSDDMNKLAREIYRNTAFHDQQTDNYITSKDENEIIKELLNEIKGENILSSQLKLDEWKSVFWNDIFSKPDLQTTYLNDILTFDADKNHFKYEETNDQNFIGDLETQYGKETVKSKQGKVGFIYGLIGGSASGSSETGSNENNVFINKTQIGNFTYFNKDELQNYLDIQKAMVKWTGEKFEPKELALQRINTKMMQTQGEIFYKRVITTKLATTQELPLQVGPKYMSNYSNSESPIFYEGKTQN</sequence>
<dbReference type="Proteomes" id="UP000887579">
    <property type="component" value="Unplaced"/>
</dbReference>
<evidence type="ECO:0000313" key="1">
    <source>
        <dbReference type="Proteomes" id="UP000887579"/>
    </source>
</evidence>
<dbReference type="WBParaSite" id="ES5_v2.g13131.t1">
    <property type="protein sequence ID" value="ES5_v2.g13131.t1"/>
    <property type="gene ID" value="ES5_v2.g13131"/>
</dbReference>
<protein>
    <submittedName>
        <fullName evidence="2">Uncharacterized protein</fullName>
    </submittedName>
</protein>
<organism evidence="1 2">
    <name type="scientific">Panagrolaimus sp. ES5</name>
    <dbReference type="NCBI Taxonomy" id="591445"/>
    <lineage>
        <taxon>Eukaryota</taxon>
        <taxon>Metazoa</taxon>
        <taxon>Ecdysozoa</taxon>
        <taxon>Nematoda</taxon>
        <taxon>Chromadorea</taxon>
        <taxon>Rhabditida</taxon>
        <taxon>Tylenchina</taxon>
        <taxon>Panagrolaimomorpha</taxon>
        <taxon>Panagrolaimoidea</taxon>
        <taxon>Panagrolaimidae</taxon>
        <taxon>Panagrolaimus</taxon>
    </lineage>
</organism>
<accession>A0AC34F7C0</accession>